<dbReference type="AlphaFoldDB" id="K9H969"/>
<keyword evidence="6 7" id="KW-0472">Membrane</keyword>
<keyword evidence="5 7" id="KW-1133">Transmembrane helix</keyword>
<dbReference type="PANTHER" id="PTHR34229">
    <property type="entry name" value="METAL TRANSPORT PROTEIN HI_1621-RELATED"/>
    <property type="match status" value="1"/>
</dbReference>
<evidence type="ECO:0000313" key="9">
    <source>
        <dbReference type="Proteomes" id="UP000009881"/>
    </source>
</evidence>
<sequence>MVHMVEGVVSAPVIAGCTALAAAGVGYGLTKLKADDMPKAAVVGAAFFVASLIHVPVGPSSAHLLANGLMGLLLGWSALPAMAVALLLQAAFFGFGGVTTLGVNLVLIGLPAIIVHHLFRDLVTRGRSAWAAGFACGALAIALSALGAAGALAASGAAFVPAAKLVVLAHLPVMAVEGVVTAAAVSLLARVKPDALWTRPAPQPVPAVGSNA</sequence>
<evidence type="ECO:0000256" key="4">
    <source>
        <dbReference type="ARBA" id="ARBA00022692"/>
    </source>
</evidence>
<evidence type="ECO:0000256" key="7">
    <source>
        <dbReference type="SAM" id="Phobius"/>
    </source>
</evidence>
<evidence type="ECO:0000256" key="3">
    <source>
        <dbReference type="ARBA" id="ARBA00022475"/>
    </source>
</evidence>
<reference evidence="8 9" key="1">
    <citation type="journal article" date="2013" name="Genome Announc.">
        <title>Draft Genome Sequence of an Alphaproteobacterium, Caenispirillum salinarum AK4(T), Isolated from a Solar Saltern.</title>
        <authorList>
            <person name="Khatri I."/>
            <person name="Singh A."/>
            <person name="Korpole S."/>
            <person name="Pinnaka A.K."/>
            <person name="Subramanian S."/>
        </authorList>
    </citation>
    <scope>NUCLEOTIDE SEQUENCE [LARGE SCALE GENOMIC DNA]</scope>
    <source>
        <strain evidence="8 9">AK4</strain>
    </source>
</reference>
<dbReference type="RefSeq" id="WP_009542448.1">
    <property type="nucleotide sequence ID" value="NZ_ANHY01000021.1"/>
</dbReference>
<gene>
    <name evidence="8" type="ORF">C882_2052</name>
</gene>
<dbReference type="PANTHER" id="PTHR34229:SF1">
    <property type="entry name" value="METAL TRANSPORT PROTEIN HI_1621-RELATED"/>
    <property type="match status" value="1"/>
</dbReference>
<feature type="transmembrane region" description="Helical" evidence="7">
    <location>
        <begin position="165"/>
        <end position="189"/>
    </location>
</feature>
<keyword evidence="3" id="KW-1003">Cell membrane</keyword>
<dbReference type="Proteomes" id="UP000009881">
    <property type="component" value="Unassembled WGS sequence"/>
</dbReference>
<organism evidence="8 9">
    <name type="scientific">Caenispirillum salinarum AK4</name>
    <dbReference type="NCBI Taxonomy" id="1238182"/>
    <lineage>
        <taxon>Bacteria</taxon>
        <taxon>Pseudomonadati</taxon>
        <taxon>Pseudomonadota</taxon>
        <taxon>Alphaproteobacteria</taxon>
        <taxon>Rhodospirillales</taxon>
        <taxon>Novispirillaceae</taxon>
        <taxon>Caenispirillum</taxon>
    </lineage>
</organism>
<evidence type="ECO:0000313" key="8">
    <source>
        <dbReference type="EMBL" id="EKV27123.1"/>
    </source>
</evidence>
<dbReference type="InterPro" id="IPR002751">
    <property type="entry name" value="CbiM/NikMN"/>
</dbReference>
<dbReference type="EMBL" id="ANHY01000021">
    <property type="protein sequence ID" value="EKV27123.1"/>
    <property type="molecule type" value="Genomic_DNA"/>
</dbReference>
<dbReference type="Gene3D" id="1.10.1760.20">
    <property type="match status" value="1"/>
</dbReference>
<evidence type="ECO:0000256" key="1">
    <source>
        <dbReference type="ARBA" id="ARBA00004651"/>
    </source>
</evidence>
<dbReference type="eggNOG" id="COG0310">
    <property type="taxonomic scope" value="Bacteria"/>
</dbReference>
<dbReference type="GO" id="GO:0000041">
    <property type="term" value="P:transition metal ion transport"/>
    <property type="evidence" value="ECO:0007669"/>
    <property type="project" value="InterPro"/>
</dbReference>
<dbReference type="Pfam" id="PF01891">
    <property type="entry name" value="CbiM"/>
    <property type="match status" value="1"/>
</dbReference>
<evidence type="ECO:0000256" key="2">
    <source>
        <dbReference type="ARBA" id="ARBA00022448"/>
    </source>
</evidence>
<keyword evidence="9" id="KW-1185">Reference proteome</keyword>
<feature type="transmembrane region" description="Helical" evidence="7">
    <location>
        <begin position="69"/>
        <end position="95"/>
    </location>
</feature>
<name>K9H969_9PROT</name>
<comment type="caution">
    <text evidence="8">The sequence shown here is derived from an EMBL/GenBank/DDBJ whole genome shotgun (WGS) entry which is preliminary data.</text>
</comment>
<keyword evidence="4 7" id="KW-0812">Transmembrane</keyword>
<evidence type="ECO:0000256" key="5">
    <source>
        <dbReference type="ARBA" id="ARBA00022989"/>
    </source>
</evidence>
<dbReference type="STRING" id="1238182.C882_2052"/>
<proteinExistence type="predicted"/>
<comment type="subcellular location">
    <subcellularLocation>
        <location evidence="1">Cell membrane</location>
        <topology evidence="1">Multi-pass membrane protein</topology>
    </subcellularLocation>
</comment>
<accession>K9H969</accession>
<evidence type="ECO:0000256" key="6">
    <source>
        <dbReference type="ARBA" id="ARBA00023136"/>
    </source>
</evidence>
<protein>
    <submittedName>
        <fullName evidence="8">Nickel ECF transporter</fullName>
    </submittedName>
</protein>
<dbReference type="GO" id="GO:0005886">
    <property type="term" value="C:plasma membrane"/>
    <property type="evidence" value="ECO:0007669"/>
    <property type="project" value="UniProtKB-SubCell"/>
</dbReference>
<feature type="transmembrane region" description="Helical" evidence="7">
    <location>
        <begin position="40"/>
        <end position="57"/>
    </location>
</feature>
<dbReference type="PATRIC" id="fig|1238182.3.peg.4006"/>
<feature type="transmembrane region" description="Helical" evidence="7">
    <location>
        <begin position="131"/>
        <end position="159"/>
    </location>
</feature>
<feature type="transmembrane region" description="Helical" evidence="7">
    <location>
        <begin position="101"/>
        <end position="119"/>
    </location>
</feature>
<dbReference type="NCBIfam" id="NF004905">
    <property type="entry name" value="PRK06265.1-5"/>
    <property type="match status" value="1"/>
</dbReference>
<keyword evidence="2" id="KW-0813">Transport</keyword>
<feature type="transmembrane region" description="Helical" evidence="7">
    <location>
        <begin position="7"/>
        <end position="28"/>
    </location>
</feature>